<dbReference type="InterPro" id="IPR038538">
    <property type="entry name" value="MTERF_sf"/>
</dbReference>
<dbReference type="AlphaFoldDB" id="A0ABD3G5S3"/>
<protein>
    <submittedName>
        <fullName evidence="1">Uncharacterized protein</fullName>
    </submittedName>
</protein>
<sequence>MGSREAIDRTMKFLMDRGITRTQALRALAHHILVHCCFSQLSYYTSALMESKIKWLSDLGLSNNKINDVIVRNPNFLIDMYETVVNWYIATGVPRNKTSKYSRNQY</sequence>
<accession>A0ABD3G5S3</accession>
<organism evidence="1 2">
    <name type="scientific">Phytophthora oleae</name>
    <dbReference type="NCBI Taxonomy" id="2107226"/>
    <lineage>
        <taxon>Eukaryota</taxon>
        <taxon>Sar</taxon>
        <taxon>Stramenopiles</taxon>
        <taxon>Oomycota</taxon>
        <taxon>Peronosporomycetes</taxon>
        <taxon>Peronosporales</taxon>
        <taxon>Peronosporaceae</taxon>
        <taxon>Phytophthora</taxon>
    </lineage>
</organism>
<evidence type="ECO:0000313" key="1">
    <source>
        <dbReference type="EMBL" id="KAL3674303.1"/>
    </source>
</evidence>
<evidence type="ECO:0000313" key="2">
    <source>
        <dbReference type="Proteomes" id="UP001632037"/>
    </source>
</evidence>
<comment type="caution">
    <text evidence="1">The sequence shown here is derived from an EMBL/GenBank/DDBJ whole genome shotgun (WGS) entry which is preliminary data.</text>
</comment>
<dbReference type="Proteomes" id="UP001632037">
    <property type="component" value="Unassembled WGS sequence"/>
</dbReference>
<gene>
    <name evidence="1" type="ORF">V7S43_000258</name>
</gene>
<dbReference type="Gene3D" id="1.25.70.10">
    <property type="entry name" value="Transcription termination factor 3, mitochondrial"/>
    <property type="match status" value="1"/>
</dbReference>
<keyword evidence="2" id="KW-1185">Reference proteome</keyword>
<dbReference type="EMBL" id="JBIMZQ010000001">
    <property type="protein sequence ID" value="KAL3674303.1"/>
    <property type="molecule type" value="Genomic_DNA"/>
</dbReference>
<reference evidence="1 2" key="1">
    <citation type="submission" date="2024-09" db="EMBL/GenBank/DDBJ databases">
        <title>Genome sequencing and assembly of Phytophthora oleae, isolate VK10A, causative agent of rot of olive drupes.</title>
        <authorList>
            <person name="Conti Taguali S."/>
            <person name="Riolo M."/>
            <person name="La Spada F."/>
            <person name="Cacciola S.O."/>
            <person name="Dionisio G."/>
        </authorList>
    </citation>
    <scope>NUCLEOTIDE SEQUENCE [LARGE SCALE GENOMIC DNA]</scope>
    <source>
        <strain evidence="1 2">VK10A</strain>
    </source>
</reference>
<proteinExistence type="predicted"/>
<name>A0ABD3G5S3_9STRA</name>